<reference evidence="2" key="1">
    <citation type="submission" date="2020-02" db="EMBL/GenBank/DDBJ databases">
        <authorList>
            <person name="Meier V. D."/>
        </authorList>
    </citation>
    <scope>NUCLEOTIDE SEQUENCE</scope>
    <source>
        <strain evidence="2">AVDCRST_MAG93</strain>
    </source>
</reference>
<dbReference type="PANTHER" id="PTHR33627">
    <property type="entry name" value="TRANSPOSASE"/>
    <property type="match status" value="1"/>
</dbReference>
<name>A0A6J4MEQ8_9CHLR</name>
<dbReference type="SUPFAM" id="SSF53098">
    <property type="entry name" value="Ribonuclease H-like"/>
    <property type="match status" value="1"/>
</dbReference>
<dbReference type="InterPro" id="IPR012337">
    <property type="entry name" value="RNaseH-like_sf"/>
</dbReference>
<feature type="domain" description="Transposase IS701-like DDE" evidence="1">
    <location>
        <begin position="30"/>
        <end position="229"/>
    </location>
</feature>
<gene>
    <name evidence="2" type="ORF">AVDCRST_MAG93-7456</name>
</gene>
<dbReference type="EMBL" id="CADCTR010002515">
    <property type="protein sequence ID" value="CAA9357720.1"/>
    <property type="molecule type" value="Genomic_DNA"/>
</dbReference>
<sequence>MTKARPTAPTVTFVDEYCAQFQDLFPDVRSFEQFKFLHLGMLADLPRKSLPAIAKAVGQTNAQALHHFLTASPWSATSLRQRRLELLKRLVGDRSLTLCVDETGDRKKGSTTDYISRQYLGNVGKIDNGIVSVNLYGVLDGIPFPLSFAIFKPKNRLKDTDTHQSKPQLAIELVRELVAFGFRIDVVVADSLYGESGAFVQTLNELSLPYVVALRRDHGVLMLPGQRVRANRWRRFVRHFADGSSEERWMREWIFGTRRNVRFFDLTTDPETLPKETTQFVMTNVTTNVWTTVGDLYGQRPWVEYGFRQAKQQLGWKDERLTDAGAIERWWEVVMSAYLLVSTHALQWPEAQSDPERSAPAFFGEHPWWTKGENWAEVLTNLRVVVQPTVCFWWLLPWVQILGLPQLHDAFQPLLAAMNTFHALIPI</sequence>
<accession>A0A6J4MEQ8</accession>
<dbReference type="InterPro" id="IPR038721">
    <property type="entry name" value="IS701-like_DDE_dom"/>
</dbReference>
<dbReference type="Pfam" id="PF13546">
    <property type="entry name" value="DDE_5"/>
    <property type="match status" value="1"/>
</dbReference>
<evidence type="ECO:0000313" key="2">
    <source>
        <dbReference type="EMBL" id="CAA9357720.1"/>
    </source>
</evidence>
<dbReference type="AlphaFoldDB" id="A0A6J4MEQ8"/>
<organism evidence="2">
    <name type="scientific">uncultured Chloroflexia bacterium</name>
    <dbReference type="NCBI Taxonomy" id="1672391"/>
    <lineage>
        <taxon>Bacteria</taxon>
        <taxon>Bacillati</taxon>
        <taxon>Chloroflexota</taxon>
        <taxon>Chloroflexia</taxon>
        <taxon>environmental samples</taxon>
    </lineage>
</organism>
<evidence type="ECO:0000259" key="1">
    <source>
        <dbReference type="Pfam" id="PF13546"/>
    </source>
</evidence>
<dbReference type="NCBIfam" id="NF033540">
    <property type="entry name" value="transpos_IS701"/>
    <property type="match status" value="1"/>
</dbReference>
<proteinExistence type="predicted"/>
<protein>
    <submittedName>
        <fullName evidence="2">Mobile element protein</fullName>
    </submittedName>
</protein>
<dbReference type="PANTHER" id="PTHR33627:SF1">
    <property type="entry name" value="TRANSPOSASE"/>
    <property type="match status" value="1"/>
</dbReference>
<dbReference type="InterPro" id="IPR039365">
    <property type="entry name" value="IS701-like"/>
</dbReference>